<feature type="region of interest" description="Disordered" evidence="1">
    <location>
        <begin position="473"/>
        <end position="534"/>
    </location>
</feature>
<feature type="compositionally biased region" description="Low complexity" evidence="1">
    <location>
        <begin position="473"/>
        <end position="483"/>
    </location>
</feature>
<feature type="chain" id="PRO_5047140645" evidence="2">
    <location>
        <begin position="26"/>
        <end position="618"/>
    </location>
</feature>
<keyword evidence="2" id="KW-0732">Signal</keyword>
<dbReference type="SMART" id="SM00028">
    <property type="entry name" value="TPR"/>
    <property type="match status" value="3"/>
</dbReference>
<dbReference type="Proteomes" id="UP001273531">
    <property type="component" value="Unassembled WGS sequence"/>
</dbReference>
<evidence type="ECO:0000259" key="3">
    <source>
        <dbReference type="PROSITE" id="PS51724"/>
    </source>
</evidence>
<keyword evidence="5" id="KW-1185">Reference proteome</keyword>
<feature type="compositionally biased region" description="Polar residues" evidence="1">
    <location>
        <begin position="274"/>
        <end position="283"/>
    </location>
</feature>
<evidence type="ECO:0000313" key="5">
    <source>
        <dbReference type="Proteomes" id="UP001273531"/>
    </source>
</evidence>
<organism evidence="4 5">
    <name type="scientific">Sphingomonas agrestis</name>
    <dbReference type="NCBI Taxonomy" id="3080540"/>
    <lineage>
        <taxon>Bacteria</taxon>
        <taxon>Pseudomonadati</taxon>
        <taxon>Pseudomonadota</taxon>
        <taxon>Alphaproteobacteria</taxon>
        <taxon>Sphingomonadales</taxon>
        <taxon>Sphingomonadaceae</taxon>
        <taxon>Sphingomonas</taxon>
    </lineage>
</organism>
<dbReference type="PRINTS" id="PR01217">
    <property type="entry name" value="PRICHEXTENSN"/>
</dbReference>
<gene>
    <name evidence="4" type="ORF">RZN05_09895</name>
</gene>
<comment type="caution">
    <text evidence="4">The sequence shown here is derived from an EMBL/GenBank/DDBJ whole genome shotgun (WGS) entry which is preliminary data.</text>
</comment>
<evidence type="ECO:0000313" key="4">
    <source>
        <dbReference type="EMBL" id="MDV3457293.1"/>
    </source>
</evidence>
<dbReference type="Pfam" id="PF05036">
    <property type="entry name" value="SPOR"/>
    <property type="match status" value="1"/>
</dbReference>
<dbReference type="PROSITE" id="PS51724">
    <property type="entry name" value="SPOR"/>
    <property type="match status" value="1"/>
</dbReference>
<feature type="compositionally biased region" description="Low complexity" evidence="1">
    <location>
        <begin position="393"/>
        <end position="425"/>
    </location>
</feature>
<protein>
    <submittedName>
        <fullName evidence="4">SPOR domain-containing protein</fullName>
    </submittedName>
</protein>
<feature type="compositionally biased region" description="Basic and acidic residues" evidence="1">
    <location>
        <begin position="494"/>
        <end position="527"/>
    </location>
</feature>
<proteinExistence type="predicted"/>
<dbReference type="InterPro" id="IPR036680">
    <property type="entry name" value="SPOR-like_sf"/>
</dbReference>
<feature type="signal peptide" evidence="2">
    <location>
        <begin position="1"/>
        <end position="25"/>
    </location>
</feature>
<feature type="region of interest" description="Disordered" evidence="1">
    <location>
        <begin position="270"/>
        <end position="436"/>
    </location>
</feature>
<dbReference type="SUPFAM" id="SSF48452">
    <property type="entry name" value="TPR-like"/>
    <property type="match status" value="1"/>
</dbReference>
<sequence length="618" mass="64828">MKQLGSLDGIALALALAATGAPALAQHGLMPTPNPLADQLAQELRVVAADPRNVRALLAAGNLSAKLGDTAAALAFFARAETVDASNPGILAGRGAALVRMERPGEALRLFQAAEARGLNAREYAADRGFAYDLLGQPVLAQADYKRALQDDRDDDETVRRYALSLGITGNVEESMRQLDPLLRKSDRAAWRARAFVLAMNGDMPGAERIAASMMPGNMGSSLAPFFRRLANLAPADRAFAVHFGQISPTAARVADARLAPVLPRYVPTRPVQVAQTQPTRTSAAEAPKSRDRRSRRQRERDERDAAPLARRAAPVETAAAPPPPLPAPPQQVVMREATPIVQPLPKPKSEEIDTPPVREAPVQTASREVAPQPSAITPPGQGTPAAASVGDTARTPVTAAAQPPATLPAAARPEPQPNAIAAAPEPAPPGPARVGQEDSVLAAIVAGITIPAEELQVVTAVPVDPVPEPTRAVAASPEVARPAPEPAKPVAKPKPEPAKPEPKAAKKPEPAKPDPKAKKPEPKKPPAEPARVWVQVAGGANEASLPKAWKAVVAKAPAAFKGKSGWWTPLRATNRVLAGPFKTAAEAQAFVNTLRKEEVSGFVFTSEAGQKVTKLAN</sequence>
<dbReference type="InterPro" id="IPR019734">
    <property type="entry name" value="TPR_rpt"/>
</dbReference>
<evidence type="ECO:0000256" key="1">
    <source>
        <dbReference type="SAM" id="MobiDB-lite"/>
    </source>
</evidence>
<reference evidence="4 5" key="1">
    <citation type="submission" date="2023-10" db="EMBL/GenBank/DDBJ databases">
        <title>Sphingomonas sp. HF-S4 16S ribosomal RNA gene Genome sequencing and assembly.</title>
        <authorList>
            <person name="Lee H."/>
        </authorList>
    </citation>
    <scope>NUCLEOTIDE SEQUENCE [LARGE SCALE GENOMIC DNA]</scope>
    <source>
        <strain evidence="4 5">HF-S4</strain>
    </source>
</reference>
<dbReference type="InterPro" id="IPR011990">
    <property type="entry name" value="TPR-like_helical_dom_sf"/>
</dbReference>
<feature type="compositionally biased region" description="Low complexity" evidence="1">
    <location>
        <begin position="307"/>
        <end position="320"/>
    </location>
</feature>
<accession>A0ABU3Y7C8</accession>
<feature type="compositionally biased region" description="Pro residues" evidence="1">
    <location>
        <begin position="321"/>
        <end position="330"/>
    </location>
</feature>
<dbReference type="RefSeq" id="WP_317226450.1">
    <property type="nucleotide sequence ID" value="NZ_JAWJEJ010000001.1"/>
</dbReference>
<evidence type="ECO:0000256" key="2">
    <source>
        <dbReference type="SAM" id="SignalP"/>
    </source>
</evidence>
<dbReference type="InterPro" id="IPR007730">
    <property type="entry name" value="SPOR-like_dom"/>
</dbReference>
<dbReference type="Gene3D" id="1.25.40.10">
    <property type="entry name" value="Tetratricopeptide repeat domain"/>
    <property type="match status" value="1"/>
</dbReference>
<feature type="domain" description="SPOR" evidence="3">
    <location>
        <begin position="527"/>
        <end position="608"/>
    </location>
</feature>
<name>A0ABU3Y7C8_9SPHN</name>
<dbReference type="SUPFAM" id="SSF110997">
    <property type="entry name" value="Sporulation related repeat"/>
    <property type="match status" value="1"/>
</dbReference>
<dbReference type="EMBL" id="JAWJEJ010000001">
    <property type="protein sequence ID" value="MDV3457293.1"/>
    <property type="molecule type" value="Genomic_DNA"/>
</dbReference>